<evidence type="ECO:0000259" key="1">
    <source>
        <dbReference type="Pfam" id="PF02670"/>
    </source>
</evidence>
<evidence type="ECO:0000313" key="2">
    <source>
        <dbReference type="EMBL" id="KAJ6672398.1"/>
    </source>
</evidence>
<reference evidence="2" key="1">
    <citation type="submission" date="2022-11" db="EMBL/GenBank/DDBJ databases">
        <authorList>
            <person name="Hyden B.L."/>
            <person name="Feng K."/>
            <person name="Yates T."/>
            <person name="Jawdy S."/>
            <person name="Smart L.B."/>
            <person name="Muchero W."/>
        </authorList>
    </citation>
    <scope>NUCLEOTIDE SEQUENCE</scope>
    <source>
        <tissue evidence="2">Shoot tip</tissue>
    </source>
</reference>
<proteinExistence type="predicted"/>
<dbReference type="Gene3D" id="3.40.50.720">
    <property type="entry name" value="NAD(P)-binding Rossmann-like Domain"/>
    <property type="match status" value="1"/>
</dbReference>
<dbReference type="InterPro" id="IPR003821">
    <property type="entry name" value="DXP_reductoisomerase"/>
</dbReference>
<comment type="caution">
    <text evidence="2">The sequence shown here is derived from an EMBL/GenBank/DDBJ whole genome shotgun (WGS) entry which is preliminary data.</text>
</comment>
<dbReference type="Proteomes" id="UP001151529">
    <property type="component" value="Chromosome 12"/>
</dbReference>
<dbReference type="OrthoDB" id="1724946at2759"/>
<dbReference type="PANTHER" id="PTHR30525:SF0">
    <property type="entry name" value="1-DEOXY-D-XYLULOSE 5-PHOSPHATE REDUCTOISOMERASE, CHLOROPLASTIC"/>
    <property type="match status" value="1"/>
</dbReference>
<feature type="domain" description="1-deoxy-D-xylulose 5-phosphate reductoisomerase N-terminal" evidence="1">
    <location>
        <begin position="9"/>
        <end position="106"/>
    </location>
</feature>
<name>A0A9Q0NMF7_SALVM</name>
<gene>
    <name evidence="2" type="ORF">OIU85_013715</name>
</gene>
<dbReference type="Pfam" id="PF02670">
    <property type="entry name" value="DXP_reductoisom"/>
    <property type="match status" value="1"/>
</dbReference>
<dbReference type="AlphaFoldDB" id="A0A9Q0NMF7"/>
<dbReference type="PANTHER" id="PTHR30525">
    <property type="entry name" value="1-DEOXY-D-XYLULOSE 5-PHOSPHATE REDUCTOISOMERASE"/>
    <property type="match status" value="1"/>
</dbReference>
<dbReference type="EMBL" id="JAPFFL010000018">
    <property type="protein sequence ID" value="KAJ6672398.1"/>
    <property type="molecule type" value="Genomic_DNA"/>
</dbReference>
<reference evidence="2" key="2">
    <citation type="journal article" date="2023" name="Int. J. Mol. Sci.">
        <title>De Novo Assembly and Annotation of 11 Diverse Shrub Willow (Salix) Genomes Reveals Novel Gene Organization in Sex-Linked Regions.</title>
        <authorList>
            <person name="Hyden B."/>
            <person name="Feng K."/>
            <person name="Yates T.B."/>
            <person name="Jawdy S."/>
            <person name="Cereghino C."/>
            <person name="Smart L.B."/>
            <person name="Muchero W."/>
        </authorList>
    </citation>
    <scope>NUCLEOTIDE SEQUENCE [LARGE SCALE GENOMIC DNA]</scope>
    <source>
        <tissue evidence="2">Shoot tip</tissue>
    </source>
</reference>
<organism evidence="2 3">
    <name type="scientific">Salix viminalis</name>
    <name type="common">Common osier</name>
    <name type="synonym">Basket willow</name>
    <dbReference type="NCBI Taxonomy" id="40686"/>
    <lineage>
        <taxon>Eukaryota</taxon>
        <taxon>Viridiplantae</taxon>
        <taxon>Streptophyta</taxon>
        <taxon>Embryophyta</taxon>
        <taxon>Tracheophyta</taxon>
        <taxon>Spermatophyta</taxon>
        <taxon>Magnoliopsida</taxon>
        <taxon>eudicotyledons</taxon>
        <taxon>Gunneridae</taxon>
        <taxon>Pentapetalae</taxon>
        <taxon>rosids</taxon>
        <taxon>fabids</taxon>
        <taxon>Malpighiales</taxon>
        <taxon>Salicaceae</taxon>
        <taxon>Saliceae</taxon>
        <taxon>Salix</taxon>
    </lineage>
</organism>
<protein>
    <submittedName>
        <fullName evidence="2">1-DEOXY-D-XYLULOSE 5-PHOSPHATE REDUCTOISOMERASE</fullName>
    </submittedName>
</protein>
<accession>A0A9Q0NMF7</accession>
<dbReference type="GO" id="GO:0030604">
    <property type="term" value="F:1-deoxy-D-xylulose-5-phosphate reductoisomerase activity"/>
    <property type="evidence" value="ECO:0007669"/>
    <property type="project" value="InterPro"/>
</dbReference>
<dbReference type="InterPro" id="IPR013512">
    <property type="entry name" value="DXP_reductoisomerase_N"/>
</dbReference>
<dbReference type="GO" id="GO:0070402">
    <property type="term" value="F:NADPH binding"/>
    <property type="evidence" value="ECO:0007669"/>
    <property type="project" value="InterPro"/>
</dbReference>
<dbReference type="GO" id="GO:0051484">
    <property type="term" value="P:isopentenyl diphosphate biosynthetic process, methylerythritol 4-phosphate pathway involved in terpenoid biosynthetic process"/>
    <property type="evidence" value="ECO:0007669"/>
    <property type="project" value="TreeGrafter"/>
</dbReference>
<sequence>MLDHLYILQTLYIVVENPDKFKVVALAAGSNVTLLADQLQENESYCGLIVRTFKPQLVAAVRNESLVDELKKVPWLMLRKSLRLFLGSKVARYPHVVSVVTGIAGCFDPKGEITTLIDHSPGHDCGNPPPISMKEF</sequence>
<evidence type="ECO:0000313" key="3">
    <source>
        <dbReference type="Proteomes" id="UP001151529"/>
    </source>
</evidence>
<dbReference type="GO" id="GO:0030145">
    <property type="term" value="F:manganese ion binding"/>
    <property type="evidence" value="ECO:0007669"/>
    <property type="project" value="TreeGrafter"/>
</dbReference>
<keyword evidence="3" id="KW-1185">Reference proteome</keyword>